<dbReference type="PANTHER" id="PTHR35374">
    <property type="entry name" value="CYCLIN-DEPENDENT KINASE 11A-LIKE"/>
    <property type="match status" value="1"/>
</dbReference>
<evidence type="ECO:0000259" key="1">
    <source>
        <dbReference type="Pfam" id="PF26634"/>
    </source>
</evidence>
<comment type="caution">
    <text evidence="2">The sequence shown here is derived from an EMBL/GenBank/DDBJ whole genome shotgun (WGS) entry which is preliminary data.</text>
</comment>
<name>A0AAI8UTS9_BEMTA</name>
<evidence type="ECO:0000313" key="3">
    <source>
        <dbReference type="Proteomes" id="UP001152759"/>
    </source>
</evidence>
<reference evidence="2" key="1">
    <citation type="submission" date="2021-12" db="EMBL/GenBank/DDBJ databases">
        <authorList>
            <person name="King R."/>
        </authorList>
    </citation>
    <scope>NUCLEOTIDE SEQUENCE</scope>
</reference>
<protein>
    <recommendedName>
        <fullName evidence="1">DUF8207 domain-containing protein</fullName>
    </recommendedName>
</protein>
<keyword evidence="3" id="KW-1185">Reference proteome</keyword>
<dbReference type="AlphaFoldDB" id="A0AAI8UTS9"/>
<dbReference type="Pfam" id="PF26634">
    <property type="entry name" value="DUF8207"/>
    <property type="match status" value="1"/>
</dbReference>
<dbReference type="EMBL" id="CAKKNF020000002">
    <property type="protein sequence ID" value="CAH0746859.1"/>
    <property type="molecule type" value="Genomic_DNA"/>
</dbReference>
<feature type="domain" description="DUF8207" evidence="1">
    <location>
        <begin position="170"/>
        <end position="272"/>
    </location>
</feature>
<evidence type="ECO:0000313" key="2">
    <source>
        <dbReference type="EMBL" id="CAH0746859.1"/>
    </source>
</evidence>
<proteinExistence type="predicted"/>
<dbReference type="InterPro" id="IPR058520">
    <property type="entry name" value="DUF8207"/>
</dbReference>
<dbReference type="Proteomes" id="UP001152759">
    <property type="component" value="Unassembled WGS sequence"/>
</dbReference>
<sequence length="345" mass="38361">MSYRKTLAVKSELAAATRAVRKKFRALRRGLIEFDLQTEKQLKPLVAPLQNIVSTAKNEALAVKQNSGGPLPEFIEPDFLVDWGSAYRDSPGNFVPDTPRGLTFDVNAPGTLSAQTPKSTGEYYPSSAMPNPEEYIFDPETKASFASYAELLGPLSRKYVGSVTAKPSIHDTTYGVKFHQGEHANFLLGNKEVDFDQNDDIHIGSSIFKGTPGLFELLFLKNPSKAAITQKDLDTYKVICNLTNLHRANSDPNGRIRSTALPKYMGFIGKLFPPGEKKKKINKFTRGGGFVRNNNLAYNYVYWDSLDELVKRLELLHAAKAAGNTNLDGEIFSIEEELREAHVIR</sequence>
<organism evidence="2 3">
    <name type="scientific">Bemisia tabaci</name>
    <name type="common">Sweetpotato whitefly</name>
    <name type="synonym">Aleurodes tabaci</name>
    <dbReference type="NCBI Taxonomy" id="7038"/>
    <lineage>
        <taxon>Eukaryota</taxon>
        <taxon>Metazoa</taxon>
        <taxon>Ecdysozoa</taxon>
        <taxon>Arthropoda</taxon>
        <taxon>Hexapoda</taxon>
        <taxon>Insecta</taxon>
        <taxon>Pterygota</taxon>
        <taxon>Neoptera</taxon>
        <taxon>Paraneoptera</taxon>
        <taxon>Hemiptera</taxon>
        <taxon>Sternorrhyncha</taxon>
        <taxon>Aleyrodoidea</taxon>
        <taxon>Aleyrodidae</taxon>
        <taxon>Aleyrodinae</taxon>
        <taxon>Bemisia</taxon>
    </lineage>
</organism>
<dbReference type="PANTHER" id="PTHR35374:SF1">
    <property type="entry name" value="PROTEIN KINASE DOMAIN-CONTAINING PROTEIN"/>
    <property type="match status" value="1"/>
</dbReference>
<gene>
    <name evidence="2" type="ORF">BEMITA_LOCUS26</name>
</gene>
<accession>A0AAI8UTS9</accession>